<sequence length="54" mass="6247">MSDDRTPRATTEHHEQRRNTTSDDRTPRATTEHHERQRNTTSNNNDDGGSSNRV</sequence>
<comment type="caution">
    <text evidence="2">The sequence shown here is derived from an EMBL/GenBank/DDBJ whole genome shotgun (WGS) entry which is preliminary data.</text>
</comment>
<feature type="compositionally biased region" description="Basic and acidic residues" evidence="1">
    <location>
        <begin position="1"/>
        <end position="38"/>
    </location>
</feature>
<gene>
    <name evidence="2" type="ORF">PGT21_007786</name>
</gene>
<feature type="compositionally biased region" description="Low complexity" evidence="1">
    <location>
        <begin position="39"/>
        <end position="54"/>
    </location>
</feature>
<name>A0A5B0ND56_PUCGR</name>
<evidence type="ECO:0000256" key="1">
    <source>
        <dbReference type="SAM" id="MobiDB-lite"/>
    </source>
</evidence>
<accession>A0A5B0ND56</accession>
<dbReference type="EMBL" id="VSWC01000105">
    <property type="protein sequence ID" value="KAA1086673.1"/>
    <property type="molecule type" value="Genomic_DNA"/>
</dbReference>
<proteinExistence type="predicted"/>
<evidence type="ECO:0000313" key="3">
    <source>
        <dbReference type="Proteomes" id="UP000324748"/>
    </source>
</evidence>
<feature type="region of interest" description="Disordered" evidence="1">
    <location>
        <begin position="1"/>
        <end position="54"/>
    </location>
</feature>
<protein>
    <submittedName>
        <fullName evidence="2">Uncharacterized protein</fullName>
    </submittedName>
</protein>
<evidence type="ECO:0000313" key="2">
    <source>
        <dbReference type="EMBL" id="KAA1086673.1"/>
    </source>
</evidence>
<dbReference type="Proteomes" id="UP000324748">
    <property type="component" value="Unassembled WGS sequence"/>
</dbReference>
<reference evidence="2 3" key="1">
    <citation type="submission" date="2019-05" db="EMBL/GenBank/DDBJ databases">
        <title>Emergence of the Ug99 lineage of the wheat stem rust pathogen through somatic hybridization.</title>
        <authorList>
            <person name="Li F."/>
            <person name="Upadhyaya N.M."/>
            <person name="Sperschneider J."/>
            <person name="Matny O."/>
            <person name="Nguyen-Phuc H."/>
            <person name="Mago R."/>
            <person name="Raley C."/>
            <person name="Miller M.E."/>
            <person name="Silverstein K.A.T."/>
            <person name="Henningsen E."/>
            <person name="Hirsch C.D."/>
            <person name="Visser B."/>
            <person name="Pretorius Z.A."/>
            <person name="Steffenson B.J."/>
            <person name="Schwessinger B."/>
            <person name="Dodds P.N."/>
            <person name="Figueroa M."/>
        </authorList>
    </citation>
    <scope>NUCLEOTIDE SEQUENCE [LARGE SCALE GENOMIC DNA]</scope>
    <source>
        <strain evidence="2">21-0</strain>
    </source>
</reference>
<keyword evidence="3" id="KW-1185">Reference proteome</keyword>
<organism evidence="2 3">
    <name type="scientific">Puccinia graminis f. sp. tritici</name>
    <dbReference type="NCBI Taxonomy" id="56615"/>
    <lineage>
        <taxon>Eukaryota</taxon>
        <taxon>Fungi</taxon>
        <taxon>Dikarya</taxon>
        <taxon>Basidiomycota</taxon>
        <taxon>Pucciniomycotina</taxon>
        <taxon>Pucciniomycetes</taxon>
        <taxon>Pucciniales</taxon>
        <taxon>Pucciniaceae</taxon>
        <taxon>Puccinia</taxon>
    </lineage>
</organism>
<dbReference type="AlphaFoldDB" id="A0A5B0ND56"/>